<dbReference type="InParanoid" id="E6W5T8"/>
<evidence type="ECO:0000313" key="1">
    <source>
        <dbReference type="EMBL" id="ADU67223.1"/>
    </source>
</evidence>
<gene>
    <name evidence="1" type="ordered locus">Selin_2510</name>
</gene>
<dbReference type="AlphaFoldDB" id="E6W5T8"/>
<keyword evidence="2" id="KW-1185">Reference proteome</keyword>
<organism evidence="1 2">
    <name type="scientific">Desulfurispirillum indicum (strain ATCC BAA-1389 / DSM 22839 / S5)</name>
    <dbReference type="NCBI Taxonomy" id="653733"/>
    <lineage>
        <taxon>Bacteria</taxon>
        <taxon>Pseudomonadati</taxon>
        <taxon>Chrysiogenota</taxon>
        <taxon>Chrysiogenia</taxon>
        <taxon>Chrysiogenales</taxon>
        <taxon>Chrysiogenaceae</taxon>
        <taxon>Desulfurispirillum</taxon>
    </lineage>
</organism>
<evidence type="ECO:0000313" key="2">
    <source>
        <dbReference type="Proteomes" id="UP000002572"/>
    </source>
</evidence>
<dbReference type="EMBL" id="CP002432">
    <property type="protein sequence ID" value="ADU67223.1"/>
    <property type="molecule type" value="Genomic_DNA"/>
</dbReference>
<protein>
    <submittedName>
        <fullName evidence="1">Uncharacterized protein</fullName>
    </submittedName>
</protein>
<proteinExistence type="predicted"/>
<dbReference type="KEGG" id="din:Selin_2510"/>
<dbReference type="STRING" id="653733.Selin_2510"/>
<dbReference type="Proteomes" id="UP000002572">
    <property type="component" value="Chromosome"/>
</dbReference>
<dbReference type="HOGENOM" id="CLU_1755894_0_0_0"/>
<name>E6W5T8_DESIS</name>
<reference evidence="1 2" key="1">
    <citation type="submission" date="2010-12" db="EMBL/GenBank/DDBJ databases">
        <title>Complete sequence of Desulfurispirillum indicum S5.</title>
        <authorList>
            <consortium name="US DOE Joint Genome Institute"/>
            <person name="Lucas S."/>
            <person name="Copeland A."/>
            <person name="Lapidus A."/>
            <person name="Cheng J.-F."/>
            <person name="Goodwin L."/>
            <person name="Pitluck S."/>
            <person name="Chertkov O."/>
            <person name="Held B."/>
            <person name="Detter J.C."/>
            <person name="Han C."/>
            <person name="Tapia R."/>
            <person name="Land M."/>
            <person name="Hauser L."/>
            <person name="Kyrpides N."/>
            <person name="Ivanova N."/>
            <person name="Mikhailova N."/>
            <person name="Haggblom M."/>
            <person name="Rauschenbach I."/>
            <person name="Bini E."/>
            <person name="Woyke T."/>
        </authorList>
    </citation>
    <scope>NUCLEOTIDE SEQUENCE [LARGE SCALE GENOMIC DNA]</scope>
    <source>
        <strain evidence="2">ATCC BAA-1389 / DSM 22839 / S5</strain>
    </source>
</reference>
<accession>E6W5T8</accession>
<sequence>MVPGKVIGWSGILLTGLGLLALASQATPLPQLVDAQERQLREPSISVEKSNSPSASMKLDINLDELEIRLDDMPLSLTLGSDRPPKDLEFTLSGGDFSFMFDDLLYFAERKSPFQMAQRNLFPRPGQLRELNHSDQLSFYENPFVFLK</sequence>